<evidence type="ECO:0000256" key="4">
    <source>
        <dbReference type="ARBA" id="ARBA00022980"/>
    </source>
</evidence>
<dbReference type="Pfam" id="PF07650">
    <property type="entry name" value="KH_2"/>
    <property type="match status" value="1"/>
</dbReference>
<dbReference type="PANTHER" id="PTHR11760:SF19">
    <property type="entry name" value="SMALL RIBOSOMAL SUBUNIT PROTEIN US3C"/>
    <property type="match status" value="1"/>
</dbReference>
<dbReference type="Gene3D" id="3.30.1140.32">
    <property type="entry name" value="Ribosomal protein S3, C-terminal domain"/>
    <property type="match status" value="1"/>
</dbReference>
<organism evidence="11 12">
    <name type="scientific">Pyramidobacter porci</name>
    <dbReference type="NCBI Taxonomy" id="2605789"/>
    <lineage>
        <taxon>Bacteria</taxon>
        <taxon>Thermotogati</taxon>
        <taxon>Synergistota</taxon>
        <taxon>Synergistia</taxon>
        <taxon>Synergistales</taxon>
        <taxon>Dethiosulfovibrionaceae</taxon>
        <taxon>Pyramidobacter</taxon>
    </lineage>
</organism>
<comment type="caution">
    <text evidence="11">The sequence shown here is derived from an EMBL/GenBank/DDBJ whole genome shotgun (WGS) entry which is preliminary data.</text>
</comment>
<dbReference type="GO" id="GO:0022627">
    <property type="term" value="C:cytosolic small ribosomal subunit"/>
    <property type="evidence" value="ECO:0007669"/>
    <property type="project" value="TreeGrafter"/>
</dbReference>
<dbReference type="GO" id="GO:0006412">
    <property type="term" value="P:translation"/>
    <property type="evidence" value="ECO:0007669"/>
    <property type="project" value="UniProtKB-UniRule"/>
</dbReference>
<dbReference type="PROSITE" id="PS00548">
    <property type="entry name" value="RIBOSOMAL_S3"/>
    <property type="match status" value="1"/>
</dbReference>
<dbReference type="FunFam" id="3.30.300.20:FF:000001">
    <property type="entry name" value="30S ribosomal protein S3"/>
    <property type="match status" value="1"/>
</dbReference>
<dbReference type="CDD" id="cd02412">
    <property type="entry name" value="KH-II_30S_S3"/>
    <property type="match status" value="1"/>
</dbReference>
<dbReference type="RefSeq" id="WP_154527941.1">
    <property type="nucleotide sequence ID" value="NZ_VUNH01000002.1"/>
</dbReference>
<dbReference type="InterPro" id="IPR001351">
    <property type="entry name" value="Ribosomal_uS3_C"/>
</dbReference>
<dbReference type="EMBL" id="VUNH01000002">
    <property type="protein sequence ID" value="MST54805.1"/>
    <property type="molecule type" value="Genomic_DNA"/>
</dbReference>
<evidence type="ECO:0000256" key="7">
    <source>
        <dbReference type="ARBA" id="ARBA00035257"/>
    </source>
</evidence>
<dbReference type="GO" id="GO:0019843">
    <property type="term" value="F:rRNA binding"/>
    <property type="evidence" value="ECO:0007669"/>
    <property type="project" value="UniProtKB-UniRule"/>
</dbReference>
<comment type="subunit">
    <text evidence="8">Part of the 30S ribosomal subunit. Forms a tight complex with proteins S10 and S14.</text>
</comment>
<evidence type="ECO:0000256" key="9">
    <source>
        <dbReference type="RuleBase" id="RU003624"/>
    </source>
</evidence>
<name>A0A6L5Y9M0_9BACT</name>
<keyword evidence="2 8" id="KW-0699">rRNA-binding</keyword>
<dbReference type="Proteomes" id="UP000473699">
    <property type="component" value="Unassembled WGS sequence"/>
</dbReference>
<dbReference type="AlphaFoldDB" id="A0A6L5Y9M0"/>
<dbReference type="GO" id="GO:0003735">
    <property type="term" value="F:structural constituent of ribosome"/>
    <property type="evidence" value="ECO:0007669"/>
    <property type="project" value="InterPro"/>
</dbReference>
<evidence type="ECO:0000256" key="8">
    <source>
        <dbReference type="HAMAP-Rule" id="MF_01309"/>
    </source>
</evidence>
<dbReference type="SUPFAM" id="SSF54821">
    <property type="entry name" value="Ribosomal protein S3 C-terminal domain"/>
    <property type="match status" value="1"/>
</dbReference>
<reference evidence="11 12" key="1">
    <citation type="submission" date="2019-08" db="EMBL/GenBank/DDBJ databases">
        <title>In-depth cultivation of the pig gut microbiome towards novel bacterial diversity and tailored functional studies.</title>
        <authorList>
            <person name="Wylensek D."/>
            <person name="Hitch T.C.A."/>
            <person name="Clavel T."/>
        </authorList>
    </citation>
    <scope>NUCLEOTIDE SEQUENCE [LARGE SCALE GENOMIC DNA]</scope>
    <source>
        <strain evidence="11 12">SM-530-WT-4B</strain>
    </source>
</reference>
<dbReference type="PANTHER" id="PTHR11760">
    <property type="entry name" value="30S/40S RIBOSOMAL PROTEIN S3"/>
    <property type="match status" value="1"/>
</dbReference>
<evidence type="ECO:0000313" key="11">
    <source>
        <dbReference type="EMBL" id="MST54805.1"/>
    </source>
</evidence>
<keyword evidence="4 8" id="KW-0689">Ribosomal protein</keyword>
<comment type="function">
    <text evidence="6 8">Binds the lower part of the 30S subunit head. Binds mRNA in the 70S ribosome, positioning it for translation.</text>
</comment>
<keyword evidence="3 8" id="KW-0694">RNA-binding</keyword>
<evidence type="ECO:0000256" key="3">
    <source>
        <dbReference type="ARBA" id="ARBA00022884"/>
    </source>
</evidence>
<dbReference type="InterPro" id="IPR036419">
    <property type="entry name" value="Ribosomal_S3_C_sf"/>
</dbReference>
<dbReference type="InterPro" id="IPR057258">
    <property type="entry name" value="Ribosomal_uS3"/>
</dbReference>
<feature type="domain" description="KH type-2" evidence="10">
    <location>
        <begin position="39"/>
        <end position="107"/>
    </location>
</feature>
<dbReference type="PROSITE" id="PS50823">
    <property type="entry name" value="KH_TYPE_2"/>
    <property type="match status" value="1"/>
</dbReference>
<sequence length="229" mass="25729">MGQKVHPIGYRIGVIRDWESKWYAVGKNYVKNLHEDIKLRSWIKNRWEGAGISRVEIERVGKVIRFTLWTARPGVVIGKQGAELTKVKDELQALTGTRVMLNVQEIKNPDVDAQLVAEGIASALERRVSFRRAMKQAMFRTMKAGGLGIKIQCSGRLGGAEIARTEWYNDGRLPLSTLRADVDYSCVKAVTMYGAIGVKCWIYRDEKALNTAAPRPVRSRANKREGGRA</sequence>
<dbReference type="InterPro" id="IPR004044">
    <property type="entry name" value="KH_dom_type_2"/>
</dbReference>
<keyword evidence="12" id="KW-1185">Reference proteome</keyword>
<evidence type="ECO:0000256" key="1">
    <source>
        <dbReference type="ARBA" id="ARBA00010761"/>
    </source>
</evidence>
<evidence type="ECO:0000256" key="2">
    <source>
        <dbReference type="ARBA" id="ARBA00022730"/>
    </source>
</evidence>
<dbReference type="Pfam" id="PF00189">
    <property type="entry name" value="Ribosomal_S3_C"/>
    <property type="match status" value="1"/>
</dbReference>
<keyword evidence="5 8" id="KW-0687">Ribonucleoprotein</keyword>
<dbReference type="SUPFAM" id="SSF54814">
    <property type="entry name" value="Prokaryotic type KH domain (KH-domain type II)"/>
    <property type="match status" value="1"/>
</dbReference>
<protein>
    <recommendedName>
        <fullName evidence="7 8">Small ribosomal subunit protein uS3</fullName>
    </recommendedName>
</protein>
<dbReference type="NCBIfam" id="TIGR01009">
    <property type="entry name" value="rpsC_bact"/>
    <property type="match status" value="1"/>
</dbReference>
<dbReference type="InterPro" id="IPR009019">
    <property type="entry name" value="KH_sf_prok-type"/>
</dbReference>
<dbReference type="GO" id="GO:0003729">
    <property type="term" value="F:mRNA binding"/>
    <property type="evidence" value="ECO:0007669"/>
    <property type="project" value="UniProtKB-UniRule"/>
</dbReference>
<dbReference type="InterPro" id="IPR005704">
    <property type="entry name" value="Ribosomal_uS3_bac-typ"/>
</dbReference>
<dbReference type="InterPro" id="IPR004087">
    <property type="entry name" value="KH_dom"/>
</dbReference>
<dbReference type="SMART" id="SM00322">
    <property type="entry name" value="KH"/>
    <property type="match status" value="1"/>
</dbReference>
<evidence type="ECO:0000259" key="10">
    <source>
        <dbReference type="PROSITE" id="PS50823"/>
    </source>
</evidence>
<evidence type="ECO:0000313" key="12">
    <source>
        <dbReference type="Proteomes" id="UP000473699"/>
    </source>
</evidence>
<evidence type="ECO:0000256" key="6">
    <source>
        <dbReference type="ARBA" id="ARBA00024998"/>
    </source>
</evidence>
<dbReference type="InterPro" id="IPR015946">
    <property type="entry name" value="KH_dom-like_a/b"/>
</dbReference>
<evidence type="ECO:0000256" key="5">
    <source>
        <dbReference type="ARBA" id="ARBA00023274"/>
    </source>
</evidence>
<dbReference type="InterPro" id="IPR018280">
    <property type="entry name" value="Ribosomal_uS3_CS"/>
</dbReference>
<comment type="similarity">
    <text evidence="1 8 9">Belongs to the universal ribosomal protein uS3 family.</text>
</comment>
<proteinExistence type="inferred from homology"/>
<accession>A0A6L5Y9M0</accession>
<dbReference type="Gene3D" id="3.30.300.20">
    <property type="match status" value="1"/>
</dbReference>
<gene>
    <name evidence="8 11" type="primary">rpsC</name>
    <name evidence="11" type="ORF">FYJ74_01900</name>
</gene>
<dbReference type="HAMAP" id="MF_01309_B">
    <property type="entry name" value="Ribosomal_uS3_B"/>
    <property type="match status" value="1"/>
</dbReference>